<proteinExistence type="predicted"/>
<dbReference type="OrthoDB" id="1235841at2"/>
<dbReference type="RefSeq" id="WP_090023701.1">
    <property type="nucleotide sequence ID" value="NZ_FOVD01000001.1"/>
</dbReference>
<evidence type="ECO:0000313" key="2">
    <source>
        <dbReference type="EMBL" id="SFN13736.1"/>
    </source>
</evidence>
<dbReference type="AlphaFoldDB" id="A0A1I4WKI4"/>
<gene>
    <name evidence="2" type="ORF">SAMN05421594_1279</name>
</gene>
<accession>A0A1I4WKI4</accession>
<evidence type="ECO:0000256" key="1">
    <source>
        <dbReference type="SAM" id="SignalP"/>
    </source>
</evidence>
<protein>
    <submittedName>
        <fullName evidence="2">Uncharacterized protein</fullName>
    </submittedName>
</protein>
<keyword evidence="1" id="KW-0732">Signal</keyword>
<name>A0A1I4WKI4_CHROL</name>
<dbReference type="EMBL" id="FOVD01000001">
    <property type="protein sequence ID" value="SFN13736.1"/>
    <property type="molecule type" value="Genomic_DNA"/>
</dbReference>
<organism evidence="2 3">
    <name type="scientific">Chryseobacterium oleae</name>
    <dbReference type="NCBI Taxonomy" id="491207"/>
    <lineage>
        <taxon>Bacteria</taxon>
        <taxon>Pseudomonadati</taxon>
        <taxon>Bacteroidota</taxon>
        <taxon>Flavobacteriia</taxon>
        <taxon>Flavobacteriales</taxon>
        <taxon>Weeksellaceae</taxon>
        <taxon>Chryseobacterium group</taxon>
        <taxon>Chryseobacterium</taxon>
    </lineage>
</organism>
<keyword evidence="3" id="KW-1185">Reference proteome</keyword>
<feature type="chain" id="PRO_5011447664" evidence="1">
    <location>
        <begin position="19"/>
        <end position="275"/>
    </location>
</feature>
<dbReference type="Proteomes" id="UP000198769">
    <property type="component" value="Unassembled WGS sequence"/>
</dbReference>
<feature type="signal peptide" evidence="1">
    <location>
        <begin position="1"/>
        <end position="18"/>
    </location>
</feature>
<reference evidence="3" key="1">
    <citation type="submission" date="2016-10" db="EMBL/GenBank/DDBJ databases">
        <authorList>
            <person name="Varghese N."/>
            <person name="Submissions S."/>
        </authorList>
    </citation>
    <scope>NUCLEOTIDE SEQUENCE [LARGE SCALE GENOMIC DNA]</scope>
    <source>
        <strain evidence="3">DSM 25575</strain>
    </source>
</reference>
<sequence length="275" mass="29291">MKKILLIVVLLFQYSINAQVVIGDNIVSNQNIVKVKDGTKGVILPYSTTYTAFPKYDAASSDLFSDYPNLVGGLIYNKADDQYYKYDGFAWNPARQIQGIFQPKGSRLGISSGITIPCLAFGLGICLSLGAPVYLAPDNKSQVLVDNLLLKNASSVTVKQNGMYDIAAALGFTGGSVGAQLGVTEFKLTLQVKYTPASDWETIVTKTNYSLVFIIDTQGSKTSSFAQTVSLPAGAELRVVPTITTVGGSGGSLSAYGTDSNSINSYIGARLIKAY</sequence>
<evidence type="ECO:0000313" key="3">
    <source>
        <dbReference type="Proteomes" id="UP000198769"/>
    </source>
</evidence>